<feature type="transmembrane region" description="Helical" evidence="6">
    <location>
        <begin position="415"/>
        <end position="435"/>
    </location>
</feature>
<dbReference type="PANTHER" id="PTHR30250:SF11">
    <property type="entry name" value="O-ANTIGEN TRANSPORTER-RELATED"/>
    <property type="match status" value="1"/>
</dbReference>
<evidence type="ECO:0000313" key="8">
    <source>
        <dbReference type="Proteomes" id="UP000197065"/>
    </source>
</evidence>
<keyword evidence="8" id="KW-1185">Reference proteome</keyword>
<name>A0A212RIV4_9PROT</name>
<keyword evidence="5 6" id="KW-0472">Membrane</keyword>
<feature type="transmembrane region" description="Helical" evidence="6">
    <location>
        <begin position="111"/>
        <end position="137"/>
    </location>
</feature>
<evidence type="ECO:0000256" key="1">
    <source>
        <dbReference type="ARBA" id="ARBA00004651"/>
    </source>
</evidence>
<evidence type="ECO:0000256" key="3">
    <source>
        <dbReference type="ARBA" id="ARBA00022692"/>
    </source>
</evidence>
<dbReference type="OrthoDB" id="7856056at2"/>
<dbReference type="PANTHER" id="PTHR30250">
    <property type="entry name" value="PST FAMILY PREDICTED COLANIC ACID TRANSPORTER"/>
    <property type="match status" value="1"/>
</dbReference>
<feature type="transmembrane region" description="Helical" evidence="6">
    <location>
        <begin position="174"/>
        <end position="193"/>
    </location>
</feature>
<dbReference type="Pfam" id="PF13440">
    <property type="entry name" value="Polysacc_synt_3"/>
    <property type="match status" value="1"/>
</dbReference>
<reference evidence="7 8" key="1">
    <citation type="submission" date="2017-06" db="EMBL/GenBank/DDBJ databases">
        <authorList>
            <person name="Kim H.J."/>
            <person name="Triplett B.A."/>
        </authorList>
    </citation>
    <scope>NUCLEOTIDE SEQUENCE [LARGE SCALE GENOMIC DNA]</scope>
    <source>
        <strain evidence="7 8">B29T1</strain>
    </source>
</reference>
<dbReference type="InterPro" id="IPR050833">
    <property type="entry name" value="Poly_Biosynth_Transport"/>
</dbReference>
<sequence length="477" mass="51604">MPKLFGIFRMLRSDIVVNVTARTCSQVISLLAVLVAGRFLTLEQFGAFSIGSTSYVIGVTFVYTGFYEYLLTKKNEEETRDTVFFLMLAVAVLVALALIVAGLAIGPQRSIIAKVLITFSVLPLLAAPAAWSEALLLRRKSIRRLSFGNFVPEFCALFVLIAFLELGWGIEALIAWRVAAGVLSTASLCICALTRPRFTFNRTVAREAVRTAFPLYGSTATQLFSGYGADMLLALMLSPAAVGAYRAGSRFVSAMADVIFRPVKTLSWSRIGRAAREEDKTAMAEAWIKHVGFLAMVSWPVFIAVMLLGPRLVTTFINPGWSNVGPVISILAAAALFQVFDLFLEPMMIGHGDRRVFPMIRIISLATMLLLLIALARFGAEYAAIAVALSRALVGIMAVVVLARRAKLGWRPLTAALIMPAALAGFCAIFVTMADHSGLLPSRAAEHLMLVGGGAGLIWIVIAGLLLFSRRVHLPTG</sequence>
<keyword evidence="2" id="KW-1003">Cell membrane</keyword>
<evidence type="ECO:0000256" key="4">
    <source>
        <dbReference type="ARBA" id="ARBA00022989"/>
    </source>
</evidence>
<evidence type="ECO:0000256" key="5">
    <source>
        <dbReference type="ARBA" id="ARBA00023136"/>
    </source>
</evidence>
<feature type="transmembrane region" description="Helical" evidence="6">
    <location>
        <begin position="149"/>
        <end position="168"/>
    </location>
</feature>
<dbReference type="Proteomes" id="UP000197065">
    <property type="component" value="Unassembled WGS sequence"/>
</dbReference>
<feature type="transmembrane region" description="Helical" evidence="6">
    <location>
        <begin position="52"/>
        <end position="71"/>
    </location>
</feature>
<dbReference type="GO" id="GO:0005886">
    <property type="term" value="C:plasma membrane"/>
    <property type="evidence" value="ECO:0007669"/>
    <property type="project" value="UniProtKB-SubCell"/>
</dbReference>
<evidence type="ECO:0000256" key="2">
    <source>
        <dbReference type="ARBA" id="ARBA00022475"/>
    </source>
</evidence>
<evidence type="ECO:0000313" key="7">
    <source>
        <dbReference type="EMBL" id="SNB72285.1"/>
    </source>
</evidence>
<dbReference type="AlphaFoldDB" id="A0A212RIV4"/>
<feature type="transmembrane region" description="Helical" evidence="6">
    <location>
        <begin position="291"/>
        <end position="312"/>
    </location>
</feature>
<accession>A0A212RIV4</accession>
<evidence type="ECO:0000256" key="6">
    <source>
        <dbReference type="SAM" id="Phobius"/>
    </source>
</evidence>
<organism evidence="7 8">
    <name type="scientific">Arboricoccus pini</name>
    <dbReference type="NCBI Taxonomy" id="1963835"/>
    <lineage>
        <taxon>Bacteria</taxon>
        <taxon>Pseudomonadati</taxon>
        <taxon>Pseudomonadota</taxon>
        <taxon>Alphaproteobacteria</taxon>
        <taxon>Geminicoccales</taxon>
        <taxon>Geminicoccaceae</taxon>
        <taxon>Arboricoccus</taxon>
    </lineage>
</organism>
<dbReference type="RefSeq" id="WP_088562006.1">
    <property type="nucleotide sequence ID" value="NZ_FYEH01000009.1"/>
</dbReference>
<proteinExistence type="predicted"/>
<feature type="transmembrane region" description="Helical" evidence="6">
    <location>
        <begin position="382"/>
        <end position="403"/>
    </location>
</feature>
<feature type="transmembrane region" description="Helical" evidence="6">
    <location>
        <begin position="324"/>
        <end position="344"/>
    </location>
</feature>
<gene>
    <name evidence="7" type="ORF">SAMN07250955_10964</name>
</gene>
<dbReference type="EMBL" id="FYEH01000009">
    <property type="protein sequence ID" value="SNB72285.1"/>
    <property type="molecule type" value="Genomic_DNA"/>
</dbReference>
<comment type="subcellular location">
    <subcellularLocation>
        <location evidence="1">Cell membrane</location>
        <topology evidence="1">Multi-pass membrane protein</topology>
    </subcellularLocation>
</comment>
<keyword evidence="4 6" id="KW-1133">Transmembrane helix</keyword>
<feature type="transmembrane region" description="Helical" evidence="6">
    <location>
        <begin position="83"/>
        <end position="105"/>
    </location>
</feature>
<protein>
    <submittedName>
        <fullName evidence="7">Membrane protein involved in the export of O-antigen and teichoic acid</fullName>
    </submittedName>
</protein>
<feature type="transmembrane region" description="Helical" evidence="6">
    <location>
        <begin position="356"/>
        <end position="376"/>
    </location>
</feature>
<keyword evidence="3 6" id="KW-0812">Transmembrane</keyword>
<feature type="transmembrane region" description="Helical" evidence="6">
    <location>
        <begin position="447"/>
        <end position="468"/>
    </location>
</feature>